<sequence>MIILEFNRTQKFLYKVDELRAVSSHMLGASGVQIPENNLDNLHSTVEDGTLEIVDP</sequence>
<dbReference type="EMBL" id="BKCJ011513702">
    <property type="protein sequence ID" value="GFD39269.1"/>
    <property type="molecule type" value="Genomic_DNA"/>
</dbReference>
<dbReference type="AlphaFoldDB" id="A0A699VY53"/>
<evidence type="ECO:0000313" key="1">
    <source>
        <dbReference type="EMBL" id="GFD39269.1"/>
    </source>
</evidence>
<protein>
    <submittedName>
        <fullName evidence="1">Uncharacterized protein</fullName>
    </submittedName>
</protein>
<comment type="caution">
    <text evidence="1">The sequence shown here is derived from an EMBL/GenBank/DDBJ whole genome shotgun (WGS) entry which is preliminary data.</text>
</comment>
<name>A0A699VY53_TANCI</name>
<proteinExistence type="predicted"/>
<organism evidence="1">
    <name type="scientific">Tanacetum cinerariifolium</name>
    <name type="common">Dalmatian daisy</name>
    <name type="synonym">Chrysanthemum cinerariifolium</name>
    <dbReference type="NCBI Taxonomy" id="118510"/>
    <lineage>
        <taxon>Eukaryota</taxon>
        <taxon>Viridiplantae</taxon>
        <taxon>Streptophyta</taxon>
        <taxon>Embryophyta</taxon>
        <taxon>Tracheophyta</taxon>
        <taxon>Spermatophyta</taxon>
        <taxon>Magnoliopsida</taxon>
        <taxon>eudicotyledons</taxon>
        <taxon>Gunneridae</taxon>
        <taxon>Pentapetalae</taxon>
        <taxon>asterids</taxon>
        <taxon>campanulids</taxon>
        <taxon>Asterales</taxon>
        <taxon>Asteraceae</taxon>
        <taxon>Asteroideae</taxon>
        <taxon>Anthemideae</taxon>
        <taxon>Anthemidinae</taxon>
        <taxon>Tanacetum</taxon>
    </lineage>
</organism>
<accession>A0A699VY53</accession>
<feature type="non-terminal residue" evidence="1">
    <location>
        <position position="56"/>
    </location>
</feature>
<gene>
    <name evidence="1" type="ORF">Tci_911238</name>
</gene>
<reference evidence="1" key="1">
    <citation type="journal article" date="2019" name="Sci. Rep.">
        <title>Draft genome of Tanacetum cinerariifolium, the natural source of mosquito coil.</title>
        <authorList>
            <person name="Yamashiro T."/>
            <person name="Shiraishi A."/>
            <person name="Satake H."/>
            <person name="Nakayama K."/>
        </authorList>
    </citation>
    <scope>NUCLEOTIDE SEQUENCE</scope>
</reference>